<sequence>MNFQIVIPAHNEEAFIGGTLQSLVDQTLLPQKVVVVNDASTDGTQKVIDQFSEKYNFVEGVFHNSEALHAPGSKVINAFYKGFETIDQDFEIICKFDADLIFPKNYLEKIATAFRRNPSVGMVGGFCYIEKNGEWILENLTNKDHIRGALKAYRKECFEQIKGLRNTMGWDTVDELLAQYNGWEIKTDTSLHVKHLKPTGKVYTKAARFKQGEAFYKMRYGFWLTFIASTKLASKKSNFQFFVDSMKGYSKAKKEKLEFIVSEEEGHFIRNLRWQNIHKKLGIR</sequence>
<dbReference type="RefSeq" id="WP_014782469.1">
    <property type="nucleotide sequence ID" value="NC_018013.1"/>
</dbReference>
<evidence type="ECO:0000256" key="2">
    <source>
        <dbReference type="ARBA" id="ARBA00022676"/>
    </source>
</evidence>
<gene>
    <name evidence="5" type="ordered locus">Aeqsu_1734</name>
</gene>
<dbReference type="KEGG" id="asl:Aeqsu_1734"/>
<protein>
    <submittedName>
        <fullName evidence="5">Glycosyl transferase</fullName>
    </submittedName>
</protein>
<reference evidence="5 6" key="1">
    <citation type="submission" date="2012-06" db="EMBL/GenBank/DDBJ databases">
        <title>The complete genome of Aequorivita sublithincola DSM 14238.</title>
        <authorList>
            <consortium name="US DOE Joint Genome Institute (JGI-PGF)"/>
            <person name="Lucas S."/>
            <person name="Copeland A."/>
            <person name="Lapidus A."/>
            <person name="Goodwin L."/>
            <person name="Pitluck S."/>
            <person name="Peters L."/>
            <person name="Munk A.C.C."/>
            <person name="Kyrpides N."/>
            <person name="Mavromatis K."/>
            <person name="Pagani I."/>
            <person name="Ivanova N."/>
            <person name="Ovchinnikova G."/>
            <person name="Zeytun A."/>
            <person name="Detter J.C."/>
            <person name="Han C."/>
            <person name="Land M."/>
            <person name="Hauser L."/>
            <person name="Markowitz V."/>
            <person name="Cheng J.-F."/>
            <person name="Hugenholtz P."/>
            <person name="Woyke T."/>
            <person name="Wu D."/>
            <person name="Tindall B."/>
            <person name="Faehnrich R."/>
            <person name="Brambilla E."/>
            <person name="Klenk H.-P."/>
            <person name="Eisen J.A."/>
        </authorList>
    </citation>
    <scope>NUCLEOTIDE SEQUENCE [LARGE SCALE GENOMIC DNA]</scope>
    <source>
        <strain evidence="6">DSM 14238 / LMG 21431 / ACAM 643 / 9-3</strain>
    </source>
</reference>
<dbReference type="SUPFAM" id="SSF53448">
    <property type="entry name" value="Nucleotide-diphospho-sugar transferases"/>
    <property type="match status" value="1"/>
</dbReference>
<proteinExistence type="inferred from homology"/>
<keyword evidence="6" id="KW-1185">Reference proteome</keyword>
<dbReference type="InterPro" id="IPR029044">
    <property type="entry name" value="Nucleotide-diphossugar_trans"/>
</dbReference>
<evidence type="ECO:0000256" key="3">
    <source>
        <dbReference type="ARBA" id="ARBA00022679"/>
    </source>
</evidence>
<evidence type="ECO:0000259" key="4">
    <source>
        <dbReference type="Pfam" id="PF00535"/>
    </source>
</evidence>
<comment type="similarity">
    <text evidence="1">Belongs to the glycosyltransferase 2 family.</text>
</comment>
<dbReference type="eggNOG" id="COG1215">
    <property type="taxonomic scope" value="Bacteria"/>
</dbReference>
<dbReference type="OrthoDB" id="1142396at2"/>
<feature type="domain" description="Glycosyltransferase 2-like" evidence="4">
    <location>
        <begin position="5"/>
        <end position="136"/>
    </location>
</feature>
<keyword evidence="2" id="KW-0328">Glycosyltransferase</keyword>
<dbReference type="PANTHER" id="PTHR43630:SF1">
    <property type="entry name" value="POLY-BETA-1,6-N-ACETYL-D-GLUCOSAMINE SYNTHASE"/>
    <property type="match status" value="1"/>
</dbReference>
<dbReference type="PATRIC" id="fig|746697.3.peg.1766"/>
<dbReference type="PANTHER" id="PTHR43630">
    <property type="entry name" value="POLY-BETA-1,6-N-ACETYL-D-GLUCOSAMINE SYNTHASE"/>
    <property type="match status" value="1"/>
</dbReference>
<dbReference type="AlphaFoldDB" id="I3YW46"/>
<dbReference type="InterPro" id="IPR001173">
    <property type="entry name" value="Glyco_trans_2-like"/>
</dbReference>
<evidence type="ECO:0000313" key="5">
    <source>
        <dbReference type="EMBL" id="AFL81214.1"/>
    </source>
</evidence>
<dbReference type="HOGENOM" id="CLU_076334_0_0_10"/>
<evidence type="ECO:0000313" key="6">
    <source>
        <dbReference type="Proteomes" id="UP000006049"/>
    </source>
</evidence>
<keyword evidence="3 5" id="KW-0808">Transferase</keyword>
<dbReference type="CDD" id="cd06423">
    <property type="entry name" value="CESA_like"/>
    <property type="match status" value="1"/>
</dbReference>
<dbReference type="Proteomes" id="UP000006049">
    <property type="component" value="Chromosome"/>
</dbReference>
<dbReference type="GO" id="GO:0016757">
    <property type="term" value="F:glycosyltransferase activity"/>
    <property type="evidence" value="ECO:0007669"/>
    <property type="project" value="UniProtKB-KW"/>
</dbReference>
<name>I3YW46_AEQSU</name>
<organism evidence="5 6">
    <name type="scientific">Aequorivita sublithincola (strain DSM 14238 / LMG 21431 / ACAM 643 / 9-3)</name>
    <dbReference type="NCBI Taxonomy" id="746697"/>
    <lineage>
        <taxon>Bacteria</taxon>
        <taxon>Pseudomonadati</taxon>
        <taxon>Bacteroidota</taxon>
        <taxon>Flavobacteriia</taxon>
        <taxon>Flavobacteriales</taxon>
        <taxon>Flavobacteriaceae</taxon>
        <taxon>Aequorivita</taxon>
    </lineage>
</organism>
<dbReference type="STRING" id="746697.Aeqsu_1734"/>
<dbReference type="EMBL" id="CP003280">
    <property type="protein sequence ID" value="AFL81214.1"/>
    <property type="molecule type" value="Genomic_DNA"/>
</dbReference>
<dbReference type="Pfam" id="PF00535">
    <property type="entry name" value="Glycos_transf_2"/>
    <property type="match status" value="1"/>
</dbReference>
<dbReference type="Gene3D" id="3.90.550.10">
    <property type="entry name" value="Spore Coat Polysaccharide Biosynthesis Protein SpsA, Chain A"/>
    <property type="match status" value="1"/>
</dbReference>
<accession>I3YW46</accession>
<evidence type="ECO:0000256" key="1">
    <source>
        <dbReference type="ARBA" id="ARBA00006739"/>
    </source>
</evidence>